<dbReference type="PANTHER" id="PTHR38107">
    <property type="match status" value="1"/>
</dbReference>
<evidence type="ECO:0000256" key="3">
    <source>
        <dbReference type="ARBA" id="ARBA00022638"/>
    </source>
</evidence>
<dbReference type="EMBL" id="CPZF01000004">
    <property type="protein sequence ID" value="CNF67235.1"/>
    <property type="molecule type" value="Genomic_DNA"/>
</dbReference>
<dbReference type="InterPro" id="IPR043688">
    <property type="entry name" value="SAR_endolysin-like"/>
</dbReference>
<proteinExistence type="inferred from homology"/>
<evidence type="ECO:0000256" key="6">
    <source>
        <dbReference type="RuleBase" id="RU003788"/>
    </source>
</evidence>
<dbReference type="PANTHER" id="PTHR38107:SF3">
    <property type="entry name" value="LYSOZYME RRRD-RELATED"/>
    <property type="match status" value="1"/>
</dbReference>
<keyword evidence="3 6" id="KW-0081">Bacteriolytic enzyme</keyword>
<dbReference type="HAMAP" id="MF_04110">
    <property type="entry name" value="ENDOLYSIN_T4"/>
    <property type="match status" value="1"/>
</dbReference>
<dbReference type="InterPro" id="IPR034690">
    <property type="entry name" value="Endolysin_T4_type"/>
</dbReference>
<dbReference type="Gene3D" id="1.10.530.40">
    <property type="match status" value="1"/>
</dbReference>
<dbReference type="GO" id="GO:0042742">
    <property type="term" value="P:defense response to bacterium"/>
    <property type="evidence" value="ECO:0007669"/>
    <property type="project" value="UniProtKB-KW"/>
</dbReference>
<organism evidence="7 8">
    <name type="scientific">Yersinia enterocolitica</name>
    <dbReference type="NCBI Taxonomy" id="630"/>
    <lineage>
        <taxon>Bacteria</taxon>
        <taxon>Pseudomonadati</taxon>
        <taxon>Pseudomonadota</taxon>
        <taxon>Gammaproteobacteria</taxon>
        <taxon>Enterobacterales</taxon>
        <taxon>Yersiniaceae</taxon>
        <taxon>Yersinia</taxon>
    </lineage>
</organism>
<evidence type="ECO:0000256" key="5">
    <source>
        <dbReference type="ARBA" id="ARBA00023295"/>
    </source>
</evidence>
<dbReference type="GO" id="GO:0003796">
    <property type="term" value="F:lysozyme activity"/>
    <property type="evidence" value="ECO:0007669"/>
    <property type="project" value="UniProtKB-EC"/>
</dbReference>
<evidence type="ECO:0000313" key="7">
    <source>
        <dbReference type="EMBL" id="CNF67235.1"/>
    </source>
</evidence>
<dbReference type="SUPFAM" id="SSF53955">
    <property type="entry name" value="Lysozyme-like"/>
    <property type="match status" value="1"/>
</dbReference>
<accession>A0A9P1PVN2</accession>
<keyword evidence="2 6" id="KW-0929">Antimicrobial</keyword>
<dbReference type="InterPro" id="IPR051018">
    <property type="entry name" value="Bacteriophage_GH24"/>
</dbReference>
<dbReference type="GO" id="GO:0031640">
    <property type="term" value="P:killing of cells of another organism"/>
    <property type="evidence" value="ECO:0007669"/>
    <property type="project" value="UniProtKB-KW"/>
</dbReference>
<dbReference type="Pfam" id="PF00959">
    <property type="entry name" value="Phage_lysozyme"/>
    <property type="match status" value="1"/>
</dbReference>
<dbReference type="HAMAP" id="MF_04136">
    <property type="entry name" value="SAR_ENDOLYSIN"/>
    <property type="match status" value="1"/>
</dbReference>
<dbReference type="AlphaFoldDB" id="A0A9P1PVN2"/>
<protein>
    <recommendedName>
        <fullName evidence="6">Lysozyme</fullName>
        <ecNumber evidence="6">3.2.1.17</ecNumber>
    </recommendedName>
</protein>
<dbReference type="InterPro" id="IPR002196">
    <property type="entry name" value="Glyco_hydro_24"/>
</dbReference>
<dbReference type="EC" id="3.2.1.17" evidence="6"/>
<dbReference type="RefSeq" id="WP_080357908.1">
    <property type="nucleotide sequence ID" value="NZ_CPZF01000004.1"/>
</dbReference>
<dbReference type="GO" id="GO:0009253">
    <property type="term" value="P:peptidoglycan catabolic process"/>
    <property type="evidence" value="ECO:0007669"/>
    <property type="project" value="InterPro"/>
</dbReference>
<dbReference type="Proteomes" id="UP000041356">
    <property type="component" value="Unassembled WGS sequence"/>
</dbReference>
<keyword evidence="4 6" id="KW-0378">Hydrolase</keyword>
<evidence type="ECO:0000256" key="4">
    <source>
        <dbReference type="ARBA" id="ARBA00022801"/>
    </source>
</evidence>
<keyword evidence="5 6" id="KW-0326">Glycosidase</keyword>
<dbReference type="InterPro" id="IPR023347">
    <property type="entry name" value="Lysozyme_dom_sf"/>
</dbReference>
<dbReference type="InterPro" id="IPR023346">
    <property type="entry name" value="Lysozyme-like_dom_sf"/>
</dbReference>
<comment type="caution">
    <text evidence="7">The sequence shown here is derived from an EMBL/GenBank/DDBJ whole genome shotgun (WGS) entry which is preliminary data.</text>
</comment>
<sequence>MHINLKLKNKLVGLSSCGGALAIAISLLGGNDGFEGRVYYPYHDVGGILTVCDGHTGENIQPNKYYTDDECNYLLQQDLLWVKHIVDNTVTYPLNDYQRAALYSFTYNIGPQQFIHSTLLKKLNNNDLIGACNELQRWVYAGGKRWKGLVNRREIERELCLIVLKN</sequence>
<evidence type="ECO:0000256" key="2">
    <source>
        <dbReference type="ARBA" id="ARBA00022529"/>
    </source>
</evidence>
<comment type="catalytic activity">
    <reaction evidence="1 6">
        <text>Hydrolysis of (1-&gt;4)-beta-linkages between N-acetylmuramic acid and N-acetyl-D-glucosamine residues in a peptidoglycan and between N-acetyl-D-glucosamine residues in chitodextrins.</text>
        <dbReference type="EC" id="3.2.1.17"/>
    </reaction>
</comment>
<evidence type="ECO:0000256" key="1">
    <source>
        <dbReference type="ARBA" id="ARBA00000632"/>
    </source>
</evidence>
<gene>
    <name evidence="7" type="ORF">ERS137939_02098</name>
</gene>
<evidence type="ECO:0000313" key="8">
    <source>
        <dbReference type="Proteomes" id="UP000041356"/>
    </source>
</evidence>
<dbReference type="GO" id="GO:0016998">
    <property type="term" value="P:cell wall macromolecule catabolic process"/>
    <property type="evidence" value="ECO:0007669"/>
    <property type="project" value="InterPro"/>
</dbReference>
<dbReference type="CDD" id="cd16900">
    <property type="entry name" value="endolysin_R21-like"/>
    <property type="match status" value="1"/>
</dbReference>
<reference evidence="7 8" key="1">
    <citation type="submission" date="2015-03" db="EMBL/GenBank/DDBJ databases">
        <authorList>
            <consortium name="Pathogen Informatics"/>
            <person name="Murphy D."/>
        </authorList>
    </citation>
    <scope>NUCLEOTIDE SEQUENCE [LARGE SCALE GENOMIC DNA]</scope>
    <source>
        <strain evidence="7 8">IP27818</strain>
    </source>
</reference>
<comment type="similarity">
    <text evidence="6">Belongs to the glycosyl hydrolase 24 family.</text>
</comment>
<name>A0A9P1PVN2_YEREN</name>